<feature type="signal peptide" evidence="1">
    <location>
        <begin position="1"/>
        <end position="23"/>
    </location>
</feature>
<dbReference type="Pfam" id="PF13316">
    <property type="entry name" value="DUF4087"/>
    <property type="match status" value="1"/>
</dbReference>
<keyword evidence="3" id="KW-1185">Reference proteome</keyword>
<gene>
    <name evidence="2" type="ORF">G6N76_04275</name>
</gene>
<accession>A0A6M1RUU8</accession>
<comment type="caution">
    <text evidence="2">The sequence shown here is derived from an EMBL/GenBank/DDBJ whole genome shotgun (WGS) entry which is preliminary data.</text>
</comment>
<dbReference type="Proteomes" id="UP000477849">
    <property type="component" value="Unassembled WGS sequence"/>
</dbReference>
<evidence type="ECO:0000313" key="3">
    <source>
        <dbReference type="Proteomes" id="UP000477849"/>
    </source>
</evidence>
<dbReference type="InterPro" id="IPR025145">
    <property type="entry name" value="DUF4087"/>
</dbReference>
<sequence>MSLRVAALLLASASLLAASPSAAAPENRCGWIQNPTPGNNWLDDRDGTWIITTQGMDDEPLGMENFPDISTGDYVAVNGNYGYTCGCVKAETEKNTDPSFSAKGKITAVYGVKLLPLKTCLADRNLPKPE</sequence>
<proteinExistence type="predicted"/>
<keyword evidence="1" id="KW-0732">Signal</keyword>
<dbReference type="RefSeq" id="WP_163899643.1">
    <property type="nucleotide sequence ID" value="NZ_CP048427.1"/>
</dbReference>
<reference evidence="2 3" key="1">
    <citation type="submission" date="2020-02" db="EMBL/GenBank/DDBJ databases">
        <title>Genome sequence of the type strain CCBAU10050 of Rhizobium daejeonense.</title>
        <authorList>
            <person name="Gao J."/>
            <person name="Sun J."/>
        </authorList>
    </citation>
    <scope>NUCLEOTIDE SEQUENCE [LARGE SCALE GENOMIC DNA]</scope>
    <source>
        <strain evidence="2 3">CCBAU10050</strain>
    </source>
</reference>
<organism evidence="2 3">
    <name type="scientific">Rhizobium daejeonense</name>
    <dbReference type="NCBI Taxonomy" id="240521"/>
    <lineage>
        <taxon>Bacteria</taxon>
        <taxon>Pseudomonadati</taxon>
        <taxon>Pseudomonadota</taxon>
        <taxon>Alphaproteobacteria</taxon>
        <taxon>Hyphomicrobiales</taxon>
        <taxon>Rhizobiaceae</taxon>
        <taxon>Rhizobium/Agrobacterium group</taxon>
        <taxon>Rhizobium</taxon>
    </lineage>
</organism>
<protein>
    <submittedName>
        <fullName evidence="2">DUF4087 domain-containing protein</fullName>
    </submittedName>
</protein>
<feature type="chain" id="PRO_5026918227" evidence="1">
    <location>
        <begin position="24"/>
        <end position="130"/>
    </location>
</feature>
<evidence type="ECO:0000256" key="1">
    <source>
        <dbReference type="SAM" id="SignalP"/>
    </source>
</evidence>
<dbReference type="AlphaFoldDB" id="A0A6M1RUU8"/>
<dbReference type="EMBL" id="JAAKZH010000001">
    <property type="protein sequence ID" value="NGO62879.1"/>
    <property type="molecule type" value="Genomic_DNA"/>
</dbReference>
<name>A0A6M1RUU8_9HYPH</name>
<evidence type="ECO:0000313" key="2">
    <source>
        <dbReference type="EMBL" id="NGO62879.1"/>
    </source>
</evidence>